<dbReference type="EMBL" id="CAKAEH010001757">
    <property type="protein sequence ID" value="CAG9539163.1"/>
    <property type="molecule type" value="Genomic_DNA"/>
</dbReference>
<sequence>MPQTCKANDKSQHSQPQPPGNNNAEASFTMIMDGCNGCSRGMGRDTYQLMGQPARSFTEFTFRTSPIPYFLME</sequence>
<organism evidence="2 3">
    <name type="scientific">Cercopithifilaria johnstoni</name>
    <dbReference type="NCBI Taxonomy" id="2874296"/>
    <lineage>
        <taxon>Eukaryota</taxon>
        <taxon>Metazoa</taxon>
        <taxon>Ecdysozoa</taxon>
        <taxon>Nematoda</taxon>
        <taxon>Chromadorea</taxon>
        <taxon>Rhabditida</taxon>
        <taxon>Spirurina</taxon>
        <taxon>Spiruromorpha</taxon>
        <taxon>Filarioidea</taxon>
        <taxon>Onchocercidae</taxon>
        <taxon>Cercopithifilaria</taxon>
    </lineage>
</organism>
<accession>A0A8J2MTK3</accession>
<keyword evidence="3" id="KW-1185">Reference proteome</keyword>
<dbReference type="Proteomes" id="UP000746747">
    <property type="component" value="Unassembled WGS sequence"/>
</dbReference>
<dbReference type="AlphaFoldDB" id="A0A8J2MTK3"/>
<evidence type="ECO:0000313" key="3">
    <source>
        <dbReference type="Proteomes" id="UP000746747"/>
    </source>
</evidence>
<protein>
    <submittedName>
        <fullName evidence="2">Uncharacterized protein</fullName>
    </submittedName>
</protein>
<gene>
    <name evidence="2" type="ORF">CJOHNSTONI_LOCUS8788</name>
</gene>
<reference evidence="2" key="1">
    <citation type="submission" date="2021-09" db="EMBL/GenBank/DDBJ databases">
        <authorList>
            <consortium name="Pathogen Informatics"/>
        </authorList>
    </citation>
    <scope>NUCLEOTIDE SEQUENCE</scope>
</reference>
<feature type="region of interest" description="Disordered" evidence="1">
    <location>
        <begin position="1"/>
        <end position="27"/>
    </location>
</feature>
<comment type="caution">
    <text evidence="2">The sequence shown here is derived from an EMBL/GenBank/DDBJ whole genome shotgun (WGS) entry which is preliminary data.</text>
</comment>
<name>A0A8J2MTK3_9BILA</name>
<evidence type="ECO:0000313" key="2">
    <source>
        <dbReference type="EMBL" id="CAG9539163.1"/>
    </source>
</evidence>
<evidence type="ECO:0000256" key="1">
    <source>
        <dbReference type="SAM" id="MobiDB-lite"/>
    </source>
</evidence>
<proteinExistence type="predicted"/>